<dbReference type="OrthoDB" id="14763at2157"/>
<dbReference type="GO" id="GO:0045892">
    <property type="term" value="P:negative regulation of DNA-templated transcription"/>
    <property type="evidence" value="ECO:0007669"/>
    <property type="project" value="TreeGrafter"/>
</dbReference>
<dbReference type="PANTHER" id="PTHR30136">
    <property type="entry name" value="HELIX-TURN-HELIX TRANSCRIPTIONAL REGULATOR, ICLR FAMILY"/>
    <property type="match status" value="1"/>
</dbReference>
<proteinExistence type="predicted"/>
<gene>
    <name evidence="6" type="ORF">C2R22_01255</name>
</gene>
<evidence type="ECO:0000256" key="1">
    <source>
        <dbReference type="ARBA" id="ARBA00023015"/>
    </source>
</evidence>
<dbReference type="InterPro" id="IPR036390">
    <property type="entry name" value="WH_DNA-bd_sf"/>
</dbReference>
<dbReference type="InterPro" id="IPR036388">
    <property type="entry name" value="WH-like_DNA-bd_sf"/>
</dbReference>
<keyword evidence="1" id="KW-0805">Transcription regulation</keyword>
<evidence type="ECO:0000259" key="5">
    <source>
        <dbReference type="PROSITE" id="PS51078"/>
    </source>
</evidence>
<dbReference type="PROSITE" id="PS51078">
    <property type="entry name" value="ICLR_ED"/>
    <property type="match status" value="1"/>
</dbReference>
<keyword evidence="2" id="KW-0238">DNA-binding</keyword>
<feature type="domain" description="IclR-ED" evidence="5">
    <location>
        <begin position="69"/>
        <end position="253"/>
    </location>
</feature>
<organism evidence="6 7">
    <name type="scientific">Salinigranum rubrum</name>
    <dbReference type="NCBI Taxonomy" id="755307"/>
    <lineage>
        <taxon>Archaea</taxon>
        <taxon>Methanobacteriati</taxon>
        <taxon>Methanobacteriota</taxon>
        <taxon>Stenosarchaea group</taxon>
        <taxon>Halobacteria</taxon>
        <taxon>Halobacteriales</taxon>
        <taxon>Haloferacaceae</taxon>
        <taxon>Salinigranum</taxon>
    </lineage>
</organism>
<dbReference type="PROSITE" id="PS51077">
    <property type="entry name" value="HTH_ICLR"/>
    <property type="match status" value="1"/>
</dbReference>
<keyword evidence="7" id="KW-1185">Reference proteome</keyword>
<dbReference type="GO" id="GO:0003700">
    <property type="term" value="F:DNA-binding transcription factor activity"/>
    <property type="evidence" value="ECO:0007669"/>
    <property type="project" value="TreeGrafter"/>
</dbReference>
<evidence type="ECO:0000256" key="2">
    <source>
        <dbReference type="ARBA" id="ARBA00023125"/>
    </source>
</evidence>
<keyword evidence="3" id="KW-0804">Transcription</keyword>
<dbReference type="Proteomes" id="UP000236584">
    <property type="component" value="Chromosome"/>
</dbReference>
<dbReference type="AlphaFoldDB" id="A0A2I8VEX3"/>
<reference evidence="6 7" key="1">
    <citation type="submission" date="2018-01" db="EMBL/GenBank/DDBJ databases">
        <title>Complete genome sequence of Salinigranum rubrum GX10T, an extremely halophilic archaeon isolated from a marine solar saltern.</title>
        <authorList>
            <person name="Han S."/>
        </authorList>
    </citation>
    <scope>NUCLEOTIDE SEQUENCE [LARGE SCALE GENOMIC DNA]</scope>
    <source>
        <strain evidence="6 7">GX10</strain>
    </source>
</reference>
<dbReference type="KEGG" id="srub:C2R22_01255"/>
<accession>A0A2I8VEX3</accession>
<dbReference type="SUPFAM" id="SSF55781">
    <property type="entry name" value="GAF domain-like"/>
    <property type="match status" value="1"/>
</dbReference>
<evidence type="ECO:0000313" key="7">
    <source>
        <dbReference type="Proteomes" id="UP000236584"/>
    </source>
</evidence>
<dbReference type="PANTHER" id="PTHR30136:SF35">
    <property type="entry name" value="HTH-TYPE TRANSCRIPTIONAL REGULATOR RV1719"/>
    <property type="match status" value="1"/>
</dbReference>
<dbReference type="GO" id="GO:0003677">
    <property type="term" value="F:DNA binding"/>
    <property type="evidence" value="ECO:0007669"/>
    <property type="project" value="UniProtKB-KW"/>
</dbReference>
<evidence type="ECO:0000256" key="3">
    <source>
        <dbReference type="ARBA" id="ARBA00023163"/>
    </source>
</evidence>
<dbReference type="SMART" id="SM00346">
    <property type="entry name" value="HTH_ICLR"/>
    <property type="match status" value="1"/>
</dbReference>
<protein>
    <submittedName>
        <fullName evidence="6">IclR family transcriptional regulator</fullName>
    </submittedName>
</protein>
<dbReference type="Pfam" id="PF09339">
    <property type="entry name" value="HTH_IclR"/>
    <property type="match status" value="1"/>
</dbReference>
<evidence type="ECO:0000259" key="4">
    <source>
        <dbReference type="PROSITE" id="PS51077"/>
    </source>
</evidence>
<sequence length="254" mass="28372">MSHQAKNPVQSIVNTFAIVEALRELDGAGVSELAAHLDTPKSTVHNYLSTLEQEEYIVKEDGVYQVGIRFLELGAYARNRRQIFEIAKPEIDRLAAETGELANLLIEEHGRGTYLQRVRGENAVQVEAHVGTRVSLHSTALGKAILAFMPRERVDEIIDRHGLEQTTPKTVSSREELYEALEDVRDSRYALDDEERIKGLRCVAAPILSNDDRVLGAVSVSGPSNRIRGTRFREELPNKVLEAVNVIELNVTYS</sequence>
<dbReference type="Gene3D" id="3.30.450.40">
    <property type="match status" value="1"/>
</dbReference>
<dbReference type="GeneID" id="35590674"/>
<feature type="domain" description="HTH iclR-type" evidence="4">
    <location>
        <begin position="9"/>
        <end position="68"/>
    </location>
</feature>
<name>A0A2I8VEX3_9EURY</name>
<dbReference type="InterPro" id="IPR029016">
    <property type="entry name" value="GAF-like_dom_sf"/>
</dbReference>
<dbReference type="SUPFAM" id="SSF46785">
    <property type="entry name" value="Winged helix' DNA-binding domain"/>
    <property type="match status" value="1"/>
</dbReference>
<evidence type="ECO:0000313" key="6">
    <source>
        <dbReference type="EMBL" id="AUV80451.1"/>
    </source>
</evidence>
<dbReference type="InterPro" id="IPR014757">
    <property type="entry name" value="Tscrpt_reg_IclR_C"/>
</dbReference>
<dbReference type="InterPro" id="IPR050707">
    <property type="entry name" value="HTH_MetabolicPath_Reg"/>
</dbReference>
<dbReference type="RefSeq" id="WP_103423959.1">
    <property type="nucleotide sequence ID" value="NZ_CP026309.1"/>
</dbReference>
<dbReference type="InterPro" id="IPR005471">
    <property type="entry name" value="Tscrpt_reg_IclR_N"/>
</dbReference>
<dbReference type="EMBL" id="CP026309">
    <property type="protein sequence ID" value="AUV80451.1"/>
    <property type="molecule type" value="Genomic_DNA"/>
</dbReference>
<dbReference type="Gene3D" id="1.10.10.10">
    <property type="entry name" value="Winged helix-like DNA-binding domain superfamily/Winged helix DNA-binding domain"/>
    <property type="match status" value="1"/>
</dbReference>
<dbReference type="Pfam" id="PF01614">
    <property type="entry name" value="IclR_C"/>
    <property type="match status" value="1"/>
</dbReference>